<proteinExistence type="predicted"/>
<organism evidence="1 2">
    <name type="scientific">Sphingobium yanoikuyae</name>
    <name type="common">Sphingomonas yanoikuyae</name>
    <dbReference type="NCBI Taxonomy" id="13690"/>
    <lineage>
        <taxon>Bacteria</taxon>
        <taxon>Pseudomonadati</taxon>
        <taxon>Pseudomonadota</taxon>
        <taxon>Alphaproteobacteria</taxon>
        <taxon>Sphingomonadales</taxon>
        <taxon>Sphingomonadaceae</taxon>
        <taxon>Sphingobium</taxon>
    </lineage>
</organism>
<dbReference type="EMBL" id="JGVR01000058">
    <property type="protein sequence ID" value="KEZ13541.1"/>
    <property type="molecule type" value="Genomic_DNA"/>
</dbReference>
<evidence type="ECO:0008006" key="3">
    <source>
        <dbReference type="Google" id="ProtNLM"/>
    </source>
</evidence>
<gene>
    <name evidence="1" type="ORF">CP98_04996</name>
</gene>
<protein>
    <recommendedName>
        <fullName evidence="3">Phage gp6-like head-tail connector protein</fullName>
    </recommendedName>
</protein>
<name>A0A084E6E9_SPHYA</name>
<sequence>MAALVDLDEMKIQLRMLSGDFDAEINTWITTAHARIVRHIKATDEAIAEMSEIDRAALKVAEILAVKALFEGDKDAPMTGAVLTVLHDFRDPSMA</sequence>
<accession>A0A084E6E9</accession>
<evidence type="ECO:0000313" key="2">
    <source>
        <dbReference type="Proteomes" id="UP000028534"/>
    </source>
</evidence>
<dbReference type="AlphaFoldDB" id="A0A084E6E9"/>
<dbReference type="PATRIC" id="fig|13690.10.peg.5164"/>
<comment type="caution">
    <text evidence="1">The sequence shown here is derived from an EMBL/GenBank/DDBJ whole genome shotgun (WGS) entry which is preliminary data.</text>
</comment>
<dbReference type="Proteomes" id="UP000028534">
    <property type="component" value="Unassembled WGS sequence"/>
</dbReference>
<reference evidence="1 2" key="1">
    <citation type="submission" date="2014-03" db="EMBL/GenBank/DDBJ databases">
        <title>Genome sequence of Sphingobium yanoikuyae B1.</title>
        <authorList>
            <person name="Gan H.M."/>
            <person name="Gan H.Y."/>
            <person name="Savka M.A."/>
        </authorList>
    </citation>
    <scope>NUCLEOTIDE SEQUENCE [LARGE SCALE GENOMIC DNA]</scope>
    <source>
        <strain evidence="1 2">B1</strain>
    </source>
</reference>
<evidence type="ECO:0000313" key="1">
    <source>
        <dbReference type="EMBL" id="KEZ13541.1"/>
    </source>
</evidence>
<dbReference type="Gene3D" id="1.10.3230.30">
    <property type="entry name" value="Phage gp6-like head-tail connector protein"/>
    <property type="match status" value="1"/>
</dbReference>
<dbReference type="RefSeq" id="WP_037522838.1">
    <property type="nucleotide sequence ID" value="NZ_JGVR01000058.1"/>
</dbReference>